<evidence type="ECO:0000313" key="2">
    <source>
        <dbReference type="EMBL" id="RUS23840.1"/>
    </source>
</evidence>
<keyword evidence="1" id="KW-0472">Membrane</keyword>
<keyword evidence="1" id="KW-0812">Transmembrane</keyword>
<organism evidence="2 3">
    <name type="scientific">Jimgerdemannia flammicorona</name>
    <dbReference type="NCBI Taxonomy" id="994334"/>
    <lineage>
        <taxon>Eukaryota</taxon>
        <taxon>Fungi</taxon>
        <taxon>Fungi incertae sedis</taxon>
        <taxon>Mucoromycota</taxon>
        <taxon>Mucoromycotina</taxon>
        <taxon>Endogonomycetes</taxon>
        <taxon>Endogonales</taxon>
        <taxon>Endogonaceae</taxon>
        <taxon>Jimgerdemannia</taxon>
    </lineage>
</organism>
<accession>A0A433Q233</accession>
<dbReference type="Proteomes" id="UP000274822">
    <property type="component" value="Unassembled WGS sequence"/>
</dbReference>
<sequence length="130" mass="15368">MVVHAADGRSHRDIMRSIRTKARRPKVLMGRLSTRYGGVRNDSLYLYRYINTFLMIMICYVSFSSCYNRQHIRRYGMPVFFVVRCLLDPRLFRSHVPSPFRLAPVTLATSRVLHADRIANPYDYAQQFIY</sequence>
<keyword evidence="1" id="KW-1133">Transmembrane helix</keyword>
<proteinExistence type="predicted"/>
<feature type="non-terminal residue" evidence="2">
    <location>
        <position position="130"/>
    </location>
</feature>
<comment type="caution">
    <text evidence="2">The sequence shown here is derived from an EMBL/GenBank/DDBJ whole genome shotgun (WGS) entry which is preliminary data.</text>
</comment>
<dbReference type="EMBL" id="RBNJ01018360">
    <property type="protein sequence ID" value="RUS23840.1"/>
    <property type="molecule type" value="Genomic_DNA"/>
</dbReference>
<feature type="transmembrane region" description="Helical" evidence="1">
    <location>
        <begin position="46"/>
        <end position="67"/>
    </location>
</feature>
<dbReference type="AlphaFoldDB" id="A0A433Q233"/>
<evidence type="ECO:0000313" key="3">
    <source>
        <dbReference type="Proteomes" id="UP000274822"/>
    </source>
</evidence>
<protein>
    <submittedName>
        <fullName evidence="2">Uncharacterized protein</fullName>
    </submittedName>
</protein>
<evidence type="ECO:0000256" key="1">
    <source>
        <dbReference type="SAM" id="Phobius"/>
    </source>
</evidence>
<gene>
    <name evidence="2" type="ORF">BC938DRAFT_474537</name>
</gene>
<reference evidence="2 3" key="1">
    <citation type="journal article" date="2018" name="New Phytol.">
        <title>Phylogenomics of Endogonaceae and evolution of mycorrhizas within Mucoromycota.</title>
        <authorList>
            <person name="Chang Y."/>
            <person name="Desiro A."/>
            <person name="Na H."/>
            <person name="Sandor L."/>
            <person name="Lipzen A."/>
            <person name="Clum A."/>
            <person name="Barry K."/>
            <person name="Grigoriev I.V."/>
            <person name="Martin F.M."/>
            <person name="Stajich J.E."/>
            <person name="Smith M.E."/>
            <person name="Bonito G."/>
            <person name="Spatafora J.W."/>
        </authorList>
    </citation>
    <scope>NUCLEOTIDE SEQUENCE [LARGE SCALE GENOMIC DNA]</scope>
    <source>
        <strain evidence="2 3">AD002</strain>
    </source>
</reference>
<name>A0A433Q233_9FUNG</name>
<keyword evidence="3" id="KW-1185">Reference proteome</keyword>